<sequence>MSIHIMTLFGSYSYSIQRTYKKEHSFSTLYKNKRSFFNKNSKVSQIISMNNVEFIILLKKKHLIYLEKDIEITKKHEKMFYKAKFRNEIINKICHNK</sequence>
<evidence type="ECO:0000313" key="2">
    <source>
        <dbReference type="Proteomes" id="UP000253834"/>
    </source>
</evidence>
<protein>
    <submittedName>
        <fullName evidence="1">Uncharacterized protein</fullName>
    </submittedName>
</protein>
<reference evidence="1 2" key="1">
    <citation type="submission" date="2017-07" db="EMBL/GenBank/DDBJ databases">
        <title>Isolation and development of strain Bacillus megaterium SR7 for enhanced growth and metabolite production under supercritical carbon dioxide.</title>
        <authorList>
            <person name="Freedman A.J.E."/>
            <person name="Peet K.C."/>
            <person name="Boock J.T."/>
            <person name="Penn K."/>
            <person name="Prather K.L.J."/>
            <person name="Thompson J.R."/>
        </authorList>
    </citation>
    <scope>NUCLEOTIDE SEQUENCE [LARGE SCALE GENOMIC DNA]</scope>
    <source>
        <strain evidence="1 2">SR7</strain>
    </source>
</reference>
<dbReference type="Proteomes" id="UP000253834">
    <property type="component" value="Chromosome"/>
</dbReference>
<name>A0AA86I2C9_PRIMG</name>
<proteinExistence type="predicted"/>
<dbReference type="AlphaFoldDB" id="A0AA86I2C9"/>
<evidence type="ECO:0000313" key="1">
    <source>
        <dbReference type="EMBL" id="AXI30544.1"/>
    </source>
</evidence>
<gene>
    <name evidence="1" type="ORF">CIB87_16490</name>
</gene>
<accession>A0AA86I2C9</accession>
<organism evidence="1 2">
    <name type="scientific">Priestia megaterium</name>
    <name type="common">Bacillus megaterium</name>
    <dbReference type="NCBI Taxonomy" id="1404"/>
    <lineage>
        <taxon>Bacteria</taxon>
        <taxon>Bacillati</taxon>
        <taxon>Bacillota</taxon>
        <taxon>Bacilli</taxon>
        <taxon>Bacillales</taxon>
        <taxon>Bacillaceae</taxon>
        <taxon>Priestia</taxon>
    </lineage>
</organism>
<dbReference type="EMBL" id="CP022674">
    <property type="protein sequence ID" value="AXI30544.1"/>
    <property type="molecule type" value="Genomic_DNA"/>
</dbReference>